<organism evidence="1 2">
    <name type="scientific">Apiospora arundinis</name>
    <dbReference type="NCBI Taxonomy" id="335852"/>
    <lineage>
        <taxon>Eukaryota</taxon>
        <taxon>Fungi</taxon>
        <taxon>Dikarya</taxon>
        <taxon>Ascomycota</taxon>
        <taxon>Pezizomycotina</taxon>
        <taxon>Sordariomycetes</taxon>
        <taxon>Xylariomycetidae</taxon>
        <taxon>Amphisphaeriales</taxon>
        <taxon>Apiosporaceae</taxon>
        <taxon>Apiospora</taxon>
    </lineage>
</organism>
<dbReference type="Gene3D" id="3.40.50.1240">
    <property type="entry name" value="Phosphoglycerate mutase-like"/>
    <property type="match status" value="1"/>
</dbReference>
<reference evidence="1 2" key="1">
    <citation type="journal article" date="2024" name="IMA Fungus">
        <title>Apiospora arundinis, a panoply of carbohydrate-active enzymes and secondary metabolites.</title>
        <authorList>
            <person name="Sorensen T."/>
            <person name="Petersen C."/>
            <person name="Muurmann A.T."/>
            <person name="Christiansen J.V."/>
            <person name="Brundto M.L."/>
            <person name="Overgaard C.K."/>
            <person name="Boysen A.T."/>
            <person name="Wollenberg R.D."/>
            <person name="Larsen T.O."/>
            <person name="Sorensen J.L."/>
            <person name="Nielsen K.L."/>
            <person name="Sondergaard T.E."/>
        </authorList>
    </citation>
    <scope>NUCLEOTIDE SEQUENCE [LARGE SCALE GENOMIC DNA]</scope>
    <source>
        <strain evidence="1 2">AAU 773</strain>
    </source>
</reference>
<keyword evidence="2" id="KW-1185">Reference proteome</keyword>
<evidence type="ECO:0000313" key="1">
    <source>
        <dbReference type="EMBL" id="KAK8877074.1"/>
    </source>
</evidence>
<comment type="caution">
    <text evidence="1">The sequence shown here is derived from an EMBL/GenBank/DDBJ whole genome shotgun (WGS) entry which is preliminary data.</text>
</comment>
<evidence type="ECO:0000313" key="2">
    <source>
        <dbReference type="Proteomes" id="UP001390339"/>
    </source>
</evidence>
<protein>
    <submittedName>
        <fullName evidence="1">Phosphoglycerate mutase</fullName>
    </submittedName>
</protein>
<proteinExistence type="predicted"/>
<dbReference type="InterPro" id="IPR029033">
    <property type="entry name" value="His_PPase_superfam"/>
</dbReference>
<dbReference type="Proteomes" id="UP001390339">
    <property type="component" value="Unassembled WGS sequence"/>
</dbReference>
<name>A0ABR2JH19_9PEZI</name>
<gene>
    <name evidence="1" type="ORF">PGQ11_002020</name>
</gene>
<dbReference type="EMBL" id="JAPCWZ010000002">
    <property type="protein sequence ID" value="KAK8877074.1"/>
    <property type="molecule type" value="Genomic_DNA"/>
</dbReference>
<sequence>MGRYKFSLVPNIFDYEHEDIESNKQRAKEGKGPKPPTLRRVDILGLKETFDGPGSADGAKLPPWARVRPYLKTLNDADGDRARHKVIFVLRHGFSLHNYIEQVVKNNWRGGIKLAYREELDFKSLEKALKEAGGQVSPHLKTLAVVDHEKPEAKVPLYDAPLLEKDDVQELLGSGASKNDAGDLGDQWFSWVEGDKMPLPDAIYTSPLRRCLKTTEKVYRRVFGAHAKEDCTFRPIVKENLREKRNGDACNYRSSKSYITNNFNGYELESDFVEEDPYRSDIEKVEREEGNAKESDEKLEGRMRQVLDDIFDDDKTQVVSLTTHSFSIGALTKVIGFQCILHEGDITAFLVKATPLERKDRGVCSKWKCIDVIHY</sequence>
<dbReference type="SUPFAM" id="SSF53254">
    <property type="entry name" value="Phosphoglycerate mutase-like"/>
    <property type="match status" value="1"/>
</dbReference>
<accession>A0ABR2JH19</accession>